<dbReference type="EMBL" id="LGRX02013572">
    <property type="protein sequence ID" value="KAK3265935.1"/>
    <property type="molecule type" value="Genomic_DNA"/>
</dbReference>
<dbReference type="SUPFAM" id="SSF50447">
    <property type="entry name" value="Translation proteins"/>
    <property type="match status" value="1"/>
</dbReference>
<dbReference type="GO" id="GO:0005525">
    <property type="term" value="F:GTP binding"/>
    <property type="evidence" value="ECO:0007669"/>
    <property type="project" value="UniProtKB-KW"/>
</dbReference>
<dbReference type="InterPro" id="IPR053905">
    <property type="entry name" value="EF-G-like_DII"/>
</dbReference>
<dbReference type="PANTHER" id="PTHR43556:SF2">
    <property type="entry name" value="PEPTIDE CHAIN RELEASE FACTOR RF3"/>
    <property type="match status" value="1"/>
</dbReference>
<protein>
    <recommendedName>
        <fullName evidence="3">Elongation factor G-like domain-containing protein</fullName>
    </recommendedName>
</protein>
<name>A0AAE0FUK1_9CHLO</name>
<evidence type="ECO:0000313" key="5">
    <source>
        <dbReference type="Proteomes" id="UP001190700"/>
    </source>
</evidence>
<comment type="caution">
    <text evidence="4">The sequence shown here is derived from an EMBL/GenBank/DDBJ whole genome shotgun (WGS) entry which is preliminary data.</text>
</comment>
<proteinExistence type="predicted"/>
<dbReference type="InterPro" id="IPR009000">
    <property type="entry name" value="Transl_B-barrel_sf"/>
</dbReference>
<accession>A0AAE0FUK1</accession>
<evidence type="ECO:0000256" key="2">
    <source>
        <dbReference type="ARBA" id="ARBA00023134"/>
    </source>
</evidence>
<gene>
    <name evidence="4" type="ORF">CYMTET_25411</name>
</gene>
<dbReference type="AlphaFoldDB" id="A0AAE0FUK1"/>
<dbReference type="GO" id="GO:0005829">
    <property type="term" value="C:cytosol"/>
    <property type="evidence" value="ECO:0007669"/>
    <property type="project" value="TreeGrafter"/>
</dbReference>
<evidence type="ECO:0000256" key="1">
    <source>
        <dbReference type="ARBA" id="ARBA00022741"/>
    </source>
</evidence>
<evidence type="ECO:0000313" key="4">
    <source>
        <dbReference type="EMBL" id="KAK3265935.1"/>
    </source>
</evidence>
<evidence type="ECO:0000259" key="3">
    <source>
        <dbReference type="Pfam" id="PF22042"/>
    </source>
</evidence>
<dbReference type="Proteomes" id="UP001190700">
    <property type="component" value="Unassembled WGS sequence"/>
</dbReference>
<keyword evidence="5" id="KW-1185">Reference proteome</keyword>
<sequence>MGERATGRSGMNNFGVELFLKSFLGYAETPRPMESQGEGLVAPEAKDFSGFVFKLQANMDAKHRDRVAFLRIVSGTFERGMKVTVARTGKTLALTRPQKMFATVALHTSPAICFRLCAHFRLPIFT</sequence>
<dbReference type="PANTHER" id="PTHR43556">
    <property type="entry name" value="PEPTIDE CHAIN RELEASE FACTOR RF3"/>
    <property type="match status" value="1"/>
</dbReference>
<feature type="domain" description="Elongation factor G-like" evidence="3">
    <location>
        <begin position="47"/>
        <end position="102"/>
    </location>
</feature>
<dbReference type="Pfam" id="PF22042">
    <property type="entry name" value="EF-G_D2"/>
    <property type="match status" value="1"/>
</dbReference>
<dbReference type="GO" id="GO:0016150">
    <property type="term" value="F:translation release factor activity, codon nonspecific"/>
    <property type="evidence" value="ECO:0007669"/>
    <property type="project" value="TreeGrafter"/>
</dbReference>
<dbReference type="GO" id="GO:0003924">
    <property type="term" value="F:GTPase activity"/>
    <property type="evidence" value="ECO:0007669"/>
    <property type="project" value="InterPro"/>
</dbReference>
<dbReference type="Gene3D" id="3.40.50.300">
    <property type="entry name" value="P-loop containing nucleotide triphosphate hydrolases"/>
    <property type="match status" value="1"/>
</dbReference>
<dbReference type="InterPro" id="IPR027417">
    <property type="entry name" value="P-loop_NTPase"/>
</dbReference>
<keyword evidence="2" id="KW-0342">GTP-binding</keyword>
<organism evidence="4 5">
    <name type="scientific">Cymbomonas tetramitiformis</name>
    <dbReference type="NCBI Taxonomy" id="36881"/>
    <lineage>
        <taxon>Eukaryota</taxon>
        <taxon>Viridiplantae</taxon>
        <taxon>Chlorophyta</taxon>
        <taxon>Pyramimonadophyceae</taxon>
        <taxon>Pyramimonadales</taxon>
        <taxon>Pyramimonadaceae</taxon>
        <taxon>Cymbomonas</taxon>
    </lineage>
</organism>
<reference evidence="4 5" key="1">
    <citation type="journal article" date="2015" name="Genome Biol. Evol.">
        <title>Comparative Genomics of a Bacterivorous Green Alga Reveals Evolutionary Causalities and Consequences of Phago-Mixotrophic Mode of Nutrition.</title>
        <authorList>
            <person name="Burns J.A."/>
            <person name="Paasch A."/>
            <person name="Narechania A."/>
            <person name="Kim E."/>
        </authorList>
    </citation>
    <scope>NUCLEOTIDE SEQUENCE [LARGE SCALE GENOMIC DNA]</scope>
    <source>
        <strain evidence="4 5">PLY_AMNH</strain>
    </source>
</reference>
<keyword evidence="1" id="KW-0547">Nucleotide-binding</keyword>
<dbReference type="InterPro" id="IPR004548">
    <property type="entry name" value="PrfC"/>
</dbReference>